<dbReference type="Proteomes" id="UP000525298">
    <property type="component" value="Unassembled WGS sequence"/>
</dbReference>
<dbReference type="RefSeq" id="WP_181552853.1">
    <property type="nucleotide sequence ID" value="NZ_JACDUS010000021.1"/>
</dbReference>
<evidence type="ECO:0000313" key="2">
    <source>
        <dbReference type="Proteomes" id="UP000525298"/>
    </source>
</evidence>
<evidence type="ECO:0000313" key="1">
    <source>
        <dbReference type="EMBL" id="MBA2883249.1"/>
    </source>
</evidence>
<dbReference type="AlphaFoldDB" id="A0A7W0HMC1"/>
<gene>
    <name evidence="1" type="ORF">HNR65_003611</name>
</gene>
<organism evidence="1 2">
    <name type="scientific">Desulfosalsimonas propionicica</name>
    <dbReference type="NCBI Taxonomy" id="332175"/>
    <lineage>
        <taxon>Bacteria</taxon>
        <taxon>Pseudomonadati</taxon>
        <taxon>Thermodesulfobacteriota</taxon>
        <taxon>Desulfobacteria</taxon>
        <taxon>Desulfobacterales</taxon>
        <taxon>Desulfosalsimonadaceae</taxon>
        <taxon>Desulfosalsimonas</taxon>
    </lineage>
</organism>
<name>A0A7W0HMC1_9BACT</name>
<accession>A0A7W0HMC1</accession>
<proteinExistence type="predicted"/>
<keyword evidence="2" id="KW-1185">Reference proteome</keyword>
<sequence>MAKDIFPLPFEIPDMHYGHESHLCVASAVGFVKNNTEDYKKYVRDPQFVCKNCGRAANSAEYLCEPEKL</sequence>
<reference evidence="1 2" key="1">
    <citation type="submission" date="2020-07" db="EMBL/GenBank/DDBJ databases">
        <title>Genomic Encyclopedia of Type Strains, Phase IV (KMG-IV): sequencing the most valuable type-strain genomes for metagenomic binning, comparative biology and taxonomic classification.</title>
        <authorList>
            <person name="Goeker M."/>
        </authorList>
    </citation>
    <scope>NUCLEOTIDE SEQUENCE [LARGE SCALE GENOMIC DNA]</scope>
    <source>
        <strain evidence="1 2">DSM 17721</strain>
    </source>
</reference>
<dbReference type="EMBL" id="JACDUS010000021">
    <property type="protein sequence ID" value="MBA2883249.1"/>
    <property type="molecule type" value="Genomic_DNA"/>
</dbReference>
<comment type="caution">
    <text evidence="1">The sequence shown here is derived from an EMBL/GenBank/DDBJ whole genome shotgun (WGS) entry which is preliminary data.</text>
</comment>
<protein>
    <submittedName>
        <fullName evidence="1">Uncharacterized protein</fullName>
    </submittedName>
</protein>